<dbReference type="InterPro" id="IPR024072">
    <property type="entry name" value="DHFR-like_dom_sf"/>
</dbReference>
<evidence type="ECO:0000313" key="6">
    <source>
        <dbReference type="Proteomes" id="UP000598297"/>
    </source>
</evidence>
<dbReference type="OrthoDB" id="9800865at2"/>
<protein>
    <submittedName>
        <fullName evidence="5">Deaminase</fullName>
    </submittedName>
</protein>
<dbReference type="InterPro" id="IPR050765">
    <property type="entry name" value="Riboflavin_Biosynth_HTPR"/>
</dbReference>
<keyword evidence="3" id="KW-0560">Oxidoreductase</keyword>
<dbReference type="GO" id="GO:0008703">
    <property type="term" value="F:5-amino-6-(5-phosphoribosylamino)uracil reductase activity"/>
    <property type="evidence" value="ECO:0007669"/>
    <property type="project" value="InterPro"/>
</dbReference>
<dbReference type="Gene3D" id="3.40.430.10">
    <property type="entry name" value="Dihydrofolate Reductase, subunit A"/>
    <property type="match status" value="1"/>
</dbReference>
<dbReference type="AlphaFoldDB" id="A0A964V1Y4"/>
<reference evidence="5" key="1">
    <citation type="submission" date="2020-01" db="EMBL/GenBank/DDBJ databases">
        <title>Whole-genome analyses of novel actinobacteria.</title>
        <authorList>
            <person name="Sahin N."/>
        </authorList>
    </citation>
    <scope>NUCLEOTIDE SEQUENCE</scope>
    <source>
        <strain evidence="5">YC537</strain>
    </source>
</reference>
<accession>A0A964V1Y4</accession>
<keyword evidence="6" id="KW-1185">Reference proteome</keyword>
<name>A0A964V1Y4_9ACTN</name>
<gene>
    <name evidence="5" type="ORF">GUY60_30080</name>
</gene>
<dbReference type="SUPFAM" id="SSF53597">
    <property type="entry name" value="Dihydrofolate reductase-like"/>
    <property type="match status" value="1"/>
</dbReference>
<organism evidence="5 6">
    <name type="scientific">Streptomyces boluensis</name>
    <dbReference type="NCBI Taxonomy" id="1775135"/>
    <lineage>
        <taxon>Bacteria</taxon>
        <taxon>Bacillati</taxon>
        <taxon>Actinomycetota</taxon>
        <taxon>Actinomycetes</taxon>
        <taxon>Kitasatosporales</taxon>
        <taxon>Streptomycetaceae</taxon>
        <taxon>Streptomyces</taxon>
    </lineage>
</organism>
<evidence type="ECO:0000256" key="3">
    <source>
        <dbReference type="ARBA" id="ARBA00023002"/>
    </source>
</evidence>
<dbReference type="PANTHER" id="PTHR38011">
    <property type="entry name" value="DIHYDROFOLATE REDUCTASE FAMILY PROTEIN (AFU_ORTHOLOGUE AFUA_8G06820)"/>
    <property type="match status" value="1"/>
</dbReference>
<dbReference type="RefSeq" id="WP_161703485.1">
    <property type="nucleotide sequence ID" value="NZ_JAAAHS010000343.1"/>
</dbReference>
<proteinExistence type="predicted"/>
<evidence type="ECO:0000313" key="5">
    <source>
        <dbReference type="EMBL" id="NBE55605.1"/>
    </source>
</evidence>
<dbReference type="Pfam" id="PF01872">
    <property type="entry name" value="RibD_C"/>
    <property type="match status" value="1"/>
</dbReference>
<evidence type="ECO:0000256" key="1">
    <source>
        <dbReference type="ARBA" id="ARBA00005104"/>
    </source>
</evidence>
<keyword evidence="2" id="KW-0521">NADP</keyword>
<dbReference type="PANTHER" id="PTHR38011:SF7">
    <property type="entry name" value="2,5-DIAMINO-6-RIBOSYLAMINO-4(3H)-PYRIMIDINONE 5'-PHOSPHATE REDUCTASE"/>
    <property type="match status" value="1"/>
</dbReference>
<feature type="domain" description="Bacterial bifunctional deaminase-reductase C-terminal" evidence="4">
    <location>
        <begin position="5"/>
        <end position="217"/>
    </location>
</feature>
<comment type="caution">
    <text evidence="5">The sequence shown here is derived from an EMBL/GenBank/DDBJ whole genome shotgun (WGS) entry which is preliminary data.</text>
</comment>
<dbReference type="Proteomes" id="UP000598297">
    <property type="component" value="Unassembled WGS sequence"/>
</dbReference>
<sequence>MVIRPYVLLSAAVSVDGRLDDTARDRLVLSNELDLDRVDQERAAADAVLVGANTLRKDDPRLLVRSAERRARRIAEGRPEHPLKVTVTGTAELDAGARFWHCGGDKLVLTVDAAEHEARRTVGALADVVSTGPALDWGRALDELGRRGVRRLLVEGGGIVHTQLLALDLADELQFVVAPLLIGQGGAPPFLGPAAYPDGPRARMELLEARPIGDVVLLRYAPKYRCPQAP</sequence>
<evidence type="ECO:0000256" key="2">
    <source>
        <dbReference type="ARBA" id="ARBA00022857"/>
    </source>
</evidence>
<evidence type="ECO:0000259" key="4">
    <source>
        <dbReference type="Pfam" id="PF01872"/>
    </source>
</evidence>
<dbReference type="EMBL" id="JAAAHS010000343">
    <property type="protein sequence ID" value="NBE55605.1"/>
    <property type="molecule type" value="Genomic_DNA"/>
</dbReference>
<comment type="pathway">
    <text evidence="1">Cofactor biosynthesis; riboflavin biosynthesis.</text>
</comment>
<dbReference type="GO" id="GO:0009231">
    <property type="term" value="P:riboflavin biosynthetic process"/>
    <property type="evidence" value="ECO:0007669"/>
    <property type="project" value="InterPro"/>
</dbReference>
<dbReference type="InterPro" id="IPR002734">
    <property type="entry name" value="RibDG_C"/>
</dbReference>